<comment type="similarity">
    <text evidence="1">Belongs to the ROK (NagC/XylR) family.</text>
</comment>
<dbReference type="Pfam" id="PF00480">
    <property type="entry name" value="ROK"/>
    <property type="match status" value="1"/>
</dbReference>
<dbReference type="InterPro" id="IPR036388">
    <property type="entry name" value="WH-like_DNA-bd_sf"/>
</dbReference>
<sequence length="412" mass="42347">MHSGTNLPAIGGYNQAVVLDAIRRAPDGVSRVEIAASTGLSAQTITNASRRLLTEGLVEEAGTTAGQIGKPRTLLRLRAQGRYAIGVQLDPSVITTVLLDLAGGVVEHARALAPVDPMAAIATIVDSVGDLLARSGVARDRLLGVGVATPGPIDAERGIVLNPPLMPGWHDVPLRDLLIERLGLPVLFEKDVTAAAVGERWTDPDGAGRAFAFFYYGTGTGMGLVVDGEVLRGASGNAGDSGHLLVGGTTECSCGRRGCLGNTVLPWRLVGDARGPESEAEAADVLARFAALAARADAGDRGARAVLDEAADGIATALVTVVNLLDLDHVVFGGPFWHPVSSYLLDRVPDAVRASPALVSVRELSFAESALGEDVAAVGAACLVLDHALSPRPSSLLIPPASAGLDLDSVTS</sequence>
<dbReference type="RefSeq" id="WP_350346996.1">
    <property type="nucleotide sequence ID" value="NZ_CP158374.1"/>
</dbReference>
<dbReference type="InterPro" id="IPR036390">
    <property type="entry name" value="WH_DNA-bd_sf"/>
</dbReference>
<accession>A0AAU7W4R3</accession>
<evidence type="ECO:0000313" key="2">
    <source>
        <dbReference type="EMBL" id="XBX80970.1"/>
    </source>
</evidence>
<dbReference type="InterPro" id="IPR043129">
    <property type="entry name" value="ATPase_NBD"/>
</dbReference>
<reference evidence="2" key="1">
    <citation type="submission" date="2024-05" db="EMBL/GenBank/DDBJ databases">
        <authorList>
            <person name="Yu L."/>
        </authorList>
    </citation>
    <scope>NUCLEOTIDE SEQUENCE</scope>
    <source>
        <strain evidence="2">G08B096</strain>
    </source>
</reference>
<name>A0AAU7W4R3_9MICO</name>
<protein>
    <submittedName>
        <fullName evidence="2">ROK family transcriptional regulator</fullName>
    </submittedName>
</protein>
<dbReference type="Gene3D" id="1.10.10.10">
    <property type="entry name" value="Winged helix-like DNA-binding domain superfamily/Winged helix DNA-binding domain"/>
    <property type="match status" value="1"/>
</dbReference>
<dbReference type="PANTHER" id="PTHR18964:SF149">
    <property type="entry name" value="BIFUNCTIONAL UDP-N-ACETYLGLUCOSAMINE 2-EPIMERASE_N-ACETYLMANNOSAMINE KINASE"/>
    <property type="match status" value="1"/>
</dbReference>
<gene>
    <name evidence="2" type="ORF">ABIQ69_10130</name>
</gene>
<evidence type="ECO:0000256" key="1">
    <source>
        <dbReference type="ARBA" id="ARBA00006479"/>
    </source>
</evidence>
<dbReference type="EMBL" id="CP158374">
    <property type="protein sequence ID" value="XBX80970.1"/>
    <property type="molecule type" value="Genomic_DNA"/>
</dbReference>
<dbReference type="SUPFAM" id="SSF46785">
    <property type="entry name" value="Winged helix' DNA-binding domain"/>
    <property type="match status" value="1"/>
</dbReference>
<dbReference type="AlphaFoldDB" id="A0AAU7W4R3"/>
<dbReference type="SUPFAM" id="SSF53067">
    <property type="entry name" value="Actin-like ATPase domain"/>
    <property type="match status" value="1"/>
</dbReference>
<dbReference type="InterPro" id="IPR000600">
    <property type="entry name" value="ROK"/>
</dbReference>
<dbReference type="PANTHER" id="PTHR18964">
    <property type="entry name" value="ROK (REPRESSOR, ORF, KINASE) FAMILY"/>
    <property type="match status" value="1"/>
</dbReference>
<proteinExistence type="inferred from homology"/>
<dbReference type="GO" id="GO:0003700">
    <property type="term" value="F:DNA-binding transcription factor activity"/>
    <property type="evidence" value="ECO:0007669"/>
    <property type="project" value="InterPro"/>
</dbReference>
<dbReference type="Gene3D" id="3.30.420.40">
    <property type="match status" value="2"/>
</dbReference>
<organism evidence="2">
    <name type="scientific">Agromyces sp. G08B096</name>
    <dbReference type="NCBI Taxonomy" id="3156399"/>
    <lineage>
        <taxon>Bacteria</taxon>
        <taxon>Bacillati</taxon>
        <taxon>Actinomycetota</taxon>
        <taxon>Actinomycetes</taxon>
        <taxon>Micrococcales</taxon>
        <taxon>Microbacteriaceae</taxon>
        <taxon>Agromyces</taxon>
    </lineage>
</organism>